<protein>
    <submittedName>
        <fullName evidence="1">Transcription factor IIIB 60 kDa subunit</fullName>
    </submittedName>
</protein>
<dbReference type="EMBL" id="GGEC01045750">
    <property type="protein sequence ID" value="MBX26234.1"/>
    <property type="molecule type" value="Transcribed_RNA"/>
</dbReference>
<reference evidence="1" key="1">
    <citation type="submission" date="2018-02" db="EMBL/GenBank/DDBJ databases">
        <title>Rhizophora mucronata_Transcriptome.</title>
        <authorList>
            <person name="Meera S.P."/>
            <person name="Sreeshan A."/>
            <person name="Augustine A."/>
        </authorList>
    </citation>
    <scope>NUCLEOTIDE SEQUENCE</scope>
    <source>
        <tissue evidence="1">Leaf</tissue>
    </source>
</reference>
<accession>A0A2P2M7M1</accession>
<sequence length="21" mass="2488">MSVKQHCRSDWLSLRIQSLEA</sequence>
<name>A0A2P2M7M1_RHIMU</name>
<proteinExistence type="predicted"/>
<dbReference type="AlphaFoldDB" id="A0A2P2M7M1"/>
<organism evidence="1">
    <name type="scientific">Rhizophora mucronata</name>
    <name type="common">Asiatic mangrove</name>
    <dbReference type="NCBI Taxonomy" id="61149"/>
    <lineage>
        <taxon>Eukaryota</taxon>
        <taxon>Viridiplantae</taxon>
        <taxon>Streptophyta</taxon>
        <taxon>Embryophyta</taxon>
        <taxon>Tracheophyta</taxon>
        <taxon>Spermatophyta</taxon>
        <taxon>Magnoliopsida</taxon>
        <taxon>eudicotyledons</taxon>
        <taxon>Gunneridae</taxon>
        <taxon>Pentapetalae</taxon>
        <taxon>rosids</taxon>
        <taxon>fabids</taxon>
        <taxon>Malpighiales</taxon>
        <taxon>Rhizophoraceae</taxon>
        <taxon>Rhizophora</taxon>
    </lineage>
</organism>
<evidence type="ECO:0000313" key="1">
    <source>
        <dbReference type="EMBL" id="MBX26234.1"/>
    </source>
</evidence>